<proteinExistence type="predicted"/>
<dbReference type="InterPro" id="IPR040692">
    <property type="entry name" value="UGGT_TRXL_3"/>
</dbReference>
<sequence length="385" mass="43360">MHPDLKNNLKEFKKHLIETTNNMEPLKVWELQDLSFQAAARIMSAPVYDALKVLFVDPVQEDTGDYMKLAELFYHHNVPLRIGFVFILNTKEEIDGNEDAGIALWRTFNYIAEESDTSQAFTSIINMYHEVKDGNVLTVNHVKDLLRSEYPHADAQSILGVHSEYDEGRKAGATFYKKTGLGPLPQALFNGVPFNREEMDAAELETVVLQRIIDATGFFQRAVFMGLLNDHVNAIDFLMDQHNVVSRINPTILGAERRYVHFRSTSVPFDVEDLSTFSFLDSQDKSAVISDNMKYLTKKGTLILYMGYMYIQKTSSHTRVGILNNPSSKIKEDNTAIARGILTAFLTQNNSSLKSFLSKLTKEETAKSLAAGTKIAKFLTPVSAN</sequence>
<dbReference type="PANTHER" id="PTHR11226">
    <property type="entry name" value="UDP-GLUCOSE GLYCOPROTEIN:GLUCOSYLTRANSFERASE"/>
    <property type="match status" value="1"/>
</dbReference>
<name>A0A2I0THN3_LIMLA</name>
<feature type="domain" description="UDP-glucose:glycoprotein glucosyltransferase thioredoxin-like" evidence="2">
    <location>
        <begin position="297"/>
        <end position="363"/>
    </location>
</feature>
<evidence type="ECO:0000313" key="3">
    <source>
        <dbReference type="EMBL" id="PKU33309.1"/>
    </source>
</evidence>
<accession>A0A2I0THN3</accession>
<dbReference type="GO" id="GO:0018279">
    <property type="term" value="P:protein N-linked glycosylation via asparagine"/>
    <property type="evidence" value="ECO:0007669"/>
    <property type="project" value="TreeGrafter"/>
</dbReference>
<dbReference type="Proteomes" id="UP000233556">
    <property type="component" value="Unassembled WGS sequence"/>
</dbReference>
<dbReference type="OrthoDB" id="9350125at2759"/>
<dbReference type="EMBL" id="KZ510238">
    <property type="protein sequence ID" value="PKU33309.1"/>
    <property type="molecule type" value="Genomic_DNA"/>
</dbReference>
<reference evidence="4" key="1">
    <citation type="submission" date="2017-11" db="EMBL/GenBank/DDBJ databases">
        <authorList>
            <person name="Lima N.C."/>
            <person name="Parody-Merino A.M."/>
            <person name="Battley P.F."/>
            <person name="Fidler A.E."/>
            <person name="Prosdocimi F."/>
        </authorList>
    </citation>
    <scope>NUCLEOTIDE SEQUENCE [LARGE SCALE GENOMIC DNA]</scope>
</reference>
<dbReference type="InterPro" id="IPR040525">
    <property type="entry name" value="UGGT_TRXL_4"/>
</dbReference>
<keyword evidence="4" id="KW-1185">Reference proteome</keyword>
<gene>
    <name evidence="3" type="ORF">llap_16387</name>
</gene>
<evidence type="ECO:0000259" key="2">
    <source>
        <dbReference type="Pfam" id="PF18403"/>
    </source>
</evidence>
<dbReference type="PANTHER" id="PTHR11226:SF1">
    <property type="entry name" value="UDP-GLUCOSE:GLYCOPROTEIN GLUCOSYLTRANSFERASE 2"/>
    <property type="match status" value="1"/>
</dbReference>
<dbReference type="InterPro" id="IPR009448">
    <property type="entry name" value="UDP-g_GGtrans"/>
</dbReference>
<evidence type="ECO:0000313" key="4">
    <source>
        <dbReference type="Proteomes" id="UP000233556"/>
    </source>
</evidence>
<protein>
    <submittedName>
        <fullName evidence="3">Uncharacterized protein</fullName>
    </submittedName>
</protein>
<feature type="domain" description="UGGT thioredoxin-like" evidence="1">
    <location>
        <begin position="53"/>
        <end position="252"/>
    </location>
</feature>
<organism evidence="3 4">
    <name type="scientific">Limosa lapponica baueri</name>
    <dbReference type="NCBI Taxonomy" id="1758121"/>
    <lineage>
        <taxon>Eukaryota</taxon>
        <taxon>Metazoa</taxon>
        <taxon>Chordata</taxon>
        <taxon>Craniata</taxon>
        <taxon>Vertebrata</taxon>
        <taxon>Euteleostomi</taxon>
        <taxon>Archelosauria</taxon>
        <taxon>Archosauria</taxon>
        <taxon>Dinosauria</taxon>
        <taxon>Saurischia</taxon>
        <taxon>Theropoda</taxon>
        <taxon>Coelurosauria</taxon>
        <taxon>Aves</taxon>
        <taxon>Neognathae</taxon>
        <taxon>Neoaves</taxon>
        <taxon>Charadriiformes</taxon>
        <taxon>Scolopacidae</taxon>
        <taxon>Limosa</taxon>
    </lineage>
</organism>
<reference evidence="4" key="2">
    <citation type="submission" date="2017-12" db="EMBL/GenBank/DDBJ databases">
        <title>Genome sequence of the Bar-tailed Godwit (Limosa lapponica baueri).</title>
        <authorList>
            <person name="Lima N.C.B."/>
            <person name="Parody-Merino A.M."/>
            <person name="Battley P.F."/>
            <person name="Fidler A.E."/>
            <person name="Prosdocimi F."/>
        </authorList>
    </citation>
    <scope>NUCLEOTIDE SEQUENCE [LARGE SCALE GENOMIC DNA]</scope>
</reference>
<dbReference type="Pfam" id="PF18403">
    <property type="entry name" value="Thioredoxin_15"/>
    <property type="match status" value="1"/>
</dbReference>
<dbReference type="AlphaFoldDB" id="A0A2I0THN3"/>
<dbReference type="GO" id="GO:0003980">
    <property type="term" value="F:UDP-glucose:glycoprotein glucosyltransferase activity"/>
    <property type="evidence" value="ECO:0007669"/>
    <property type="project" value="InterPro"/>
</dbReference>
<dbReference type="GO" id="GO:0036503">
    <property type="term" value="P:ERAD pathway"/>
    <property type="evidence" value="ECO:0007669"/>
    <property type="project" value="TreeGrafter"/>
</dbReference>
<dbReference type="Pfam" id="PF18402">
    <property type="entry name" value="Thioredoxin_14"/>
    <property type="match status" value="1"/>
</dbReference>
<dbReference type="GO" id="GO:0051082">
    <property type="term" value="F:unfolded protein binding"/>
    <property type="evidence" value="ECO:0007669"/>
    <property type="project" value="TreeGrafter"/>
</dbReference>
<evidence type="ECO:0000259" key="1">
    <source>
        <dbReference type="Pfam" id="PF18402"/>
    </source>
</evidence>
<dbReference type="GO" id="GO:0005783">
    <property type="term" value="C:endoplasmic reticulum"/>
    <property type="evidence" value="ECO:0007669"/>
    <property type="project" value="TreeGrafter"/>
</dbReference>